<dbReference type="OrthoDB" id="9157195at2"/>
<dbReference type="PATRIC" id="fig|279058.17.peg.4061"/>
<dbReference type="EMBL" id="CP013235">
    <property type="protein sequence ID" value="AMP11431.1"/>
    <property type="molecule type" value="Genomic_DNA"/>
</dbReference>
<evidence type="ECO:0000313" key="1">
    <source>
        <dbReference type="EMBL" id="AMP11431.1"/>
    </source>
</evidence>
<gene>
    <name evidence="1" type="ORF">CAter282_3753</name>
</gene>
<organism evidence="1 2">
    <name type="scientific">Collimonas arenae</name>
    <dbReference type="NCBI Taxonomy" id="279058"/>
    <lineage>
        <taxon>Bacteria</taxon>
        <taxon>Pseudomonadati</taxon>
        <taxon>Pseudomonadota</taxon>
        <taxon>Betaproteobacteria</taxon>
        <taxon>Burkholderiales</taxon>
        <taxon>Oxalobacteraceae</taxon>
        <taxon>Collimonas</taxon>
    </lineage>
</organism>
<dbReference type="AlphaFoldDB" id="A0A127QN06"/>
<accession>A0A127QN06</accession>
<dbReference type="RefSeq" id="WP_128083127.1">
    <property type="nucleotide sequence ID" value="NZ_CP013233.1"/>
</dbReference>
<dbReference type="Proteomes" id="UP000071778">
    <property type="component" value="Chromosome"/>
</dbReference>
<keyword evidence="2" id="KW-1185">Reference proteome</keyword>
<sequence>MATAKKRSSSKPRRPIGLVRGAVGQRESKHLAAALDTVKRAGLIERFSATYAHSAISHQFATVFPAGRKVETLGRLGLARALEPASFVREIQWAAVASYYSREVLKEFIPLRELFFKSVAKGDFAAATTALDGISAKCGESLWGLENRIALLSLLDGFEAQTKFVQKVSKEWPRSNISFMASSIGERNEPRVTASAFLQRLRSRSKSWKIGDGQRAHILYRLTNEIEPVDEAYASVLAFEGTYSSIDLYEALLDVIKKSKDHAVFDERSSVAALDFILDIPDYRIPKLLAFVQGDSKVSSMAESSENVFHEQFRRAEYKQSAASALLVLDDNPGELDAIITCAKLKAMGQLPEQSMGWFAERIVDNLAIVYSGASDAVDAADSLLKLANNLRHADFSAAMIAPIAIRTYRGFDKFESVISSATVYLDSATSFADTGARSLHKESTEAEVDGNNDGDRSEEFEAAVAMHHKISISDTDAALENAAQLESSANLYYQVLGLHYGAHLLAQSLRLEDAIKKAIAIAIADRGAVQFTPLLELIRGRTFRDLKLMASAPELAVAFYLYMEKTEKVDKEVALKVAWKHYLLTASVDRPSLLQPRQSGFSVAEKYFLSEVCRQDTMELGGAFASQLDLDKERMQICVNLARHDAENAEIYTQEIVDLARRINIEEGVQYLESSRVFVDEIGIQKWANKHLESQFLRYIDYLKAGLFTSVKELEAEIIKIVATASNRNLAITNYLDGYDVTAESLLEDVLRALMQAFLDLPRFGLDSFLSSRVRHGSFVGYLRGPLETRRVVTKKAADSTKYHDNDILLNRWQIFGDKERKIVNTKLATFSETIDTLLERSVSKYLHVHSAARPDGLVKFGAEQGTGAHAVKRWLLLLKSTLTEDTSLEQLTSYCFHTFFWPAVKYSLDSVQSYVKEELRDEFDRAIDHLTNGIDPVLDATQRETVRGELIHVRREISVALGRVALWFDLPKQSTHLLSMSLQRCLEIGLVSARHIKPSFVPDVRWDISDGANISINGPAIGSINDIAYLIFANIAKHSGFEDDVDGEQVALGIDVRIASTGNLVSIHIESDVQECRDLEEIRQGVEKAKTRIRNRDFESVTQQVKGTGLVRLAMALDPADSPTHGPCEFGLTHSSRFFVNFQISRALFSADEPK</sequence>
<name>A0A127QN06_9BURK</name>
<protein>
    <submittedName>
        <fullName evidence="1">Uncharacterized protein</fullName>
    </submittedName>
</protein>
<reference evidence="1 2" key="1">
    <citation type="submission" date="2015-11" db="EMBL/GenBank/DDBJ databases">
        <title>Exploring the genomic traits of fungus-feeding bacterial genus Collimonas.</title>
        <authorList>
            <person name="Song C."/>
            <person name="Schmidt R."/>
            <person name="de Jager V."/>
            <person name="Krzyzanowska D."/>
            <person name="Jongedijk E."/>
            <person name="Cankar K."/>
            <person name="Beekwilder J."/>
            <person name="van Veen A."/>
            <person name="de Boer W."/>
            <person name="van Veen J.A."/>
            <person name="Garbeva P."/>
        </authorList>
    </citation>
    <scope>NUCLEOTIDE SEQUENCE [LARGE SCALE GENOMIC DNA]</scope>
    <source>
        <strain evidence="1 2">Ter282</strain>
    </source>
</reference>
<evidence type="ECO:0000313" key="2">
    <source>
        <dbReference type="Proteomes" id="UP000071778"/>
    </source>
</evidence>
<proteinExistence type="predicted"/>